<dbReference type="GO" id="GO:0016020">
    <property type="term" value="C:membrane"/>
    <property type="evidence" value="ECO:0007669"/>
    <property type="project" value="UniProtKB-SubCell"/>
</dbReference>
<dbReference type="OrthoDB" id="6266050at2759"/>
<reference evidence="7 8" key="2">
    <citation type="submission" date="2018-11" db="EMBL/GenBank/DDBJ databases">
        <authorList>
            <consortium name="Pathogen Informatics"/>
        </authorList>
    </citation>
    <scope>NUCLEOTIDE SEQUENCE [LARGE SCALE GENOMIC DNA]</scope>
</reference>
<feature type="transmembrane region" description="Helical" evidence="5">
    <location>
        <begin position="76"/>
        <end position="100"/>
    </location>
</feature>
<reference evidence="9" key="1">
    <citation type="submission" date="2017-02" db="UniProtKB">
        <authorList>
            <consortium name="WormBaseParasite"/>
        </authorList>
    </citation>
    <scope>IDENTIFICATION</scope>
</reference>
<proteinExistence type="predicted"/>
<dbReference type="InterPro" id="IPR011992">
    <property type="entry name" value="EF-hand-dom_pair"/>
</dbReference>
<sequence length="953" mass="110959">MKSSKVLWIITILWTLLYAIAFLSTSLMVYVKRKHVQLVLDEKTMIITVSVTGTYAGWLFICIGTALQVIRSKKRGVALIFLVLVLISLVFELYFLTFVFTRRSEFLRDSFTMIIKGLVENYTKSNVSKVYTDWINEEFQCCGLTQWHREWWMDEGGFLKKEFKFAWVPDSCCLENSRYNNCGIAYPPRKPGVTEEDKSVTDIRQFYYESGALAATYWYMRLKNEPCPDMMTERLDEISIYILMTSITLSFTRFTISLGAVIGFLVAFAFENILLGARSKEFNLRELLPPSCFDPNGRILKPQFREMLARMNIQLTDENFRRLWEQKFDLDGIGSISTKQLIDQLNLSEQGVPKDESTKPVNRKFPDSHRLKYEACYEYKPILKENSCRPLVLEPITKPLIMKKEDDKFRSPLVALNNVLKRGDTDNKGSISFAYLLAVIKDLGIKVSAEDVKKYCRRRGLFVDMNKGACDMTGNDIFYGKLLMQLKCNQPHRAIANLSHDPCKLNGHRKTRYLEDEIYNIIFADNLDFIAKLKKYDSQGGDPLPQFRELIDSTIGFEMGDCSWKELVRQVRLINDCRVDINHLISSVFETCKPSSDEESNADKMLLDPQLRDLVVFTGEPRSLSQLLLALKKLITEQFHVIDKLYKHMEHKGFATIDKKDFGTVMKKVGLEFCSEELDALWQLLEEVEPTSDGIHKYHQVMRFFLESEPIRTELSTEKRHKRIHDPNLPKMKEFYQCQKDIKKQNTEQILALGKAASEIKYKKREDEKLSEERINELCSKIRPFVISIWTNLRNGFLYQDPLGWGTMLRKEFRNICAAFDLPLNENELTELARGLDRKNDGFVNYVDFLKRFSDGHTPPKICQKFDFIHYKLKNKCLKEYKTMSAGFRAIADSKHPEFFTEENLGKFLRKHGFDFSADDIYHIRTAYDTRRRGCISYTDFLQQTMDVIKPAE</sequence>
<keyword evidence="4 5" id="KW-0472">Membrane</keyword>
<dbReference type="PANTHER" id="PTHR20875:SF0">
    <property type="entry name" value="GH12158P"/>
    <property type="match status" value="1"/>
</dbReference>
<evidence type="ECO:0000313" key="9">
    <source>
        <dbReference type="WBParaSite" id="HDID_0000150001-mRNA-1"/>
    </source>
</evidence>
<dbReference type="Gene3D" id="1.10.1450.10">
    <property type="entry name" value="Tetraspanin"/>
    <property type="match status" value="1"/>
</dbReference>
<feature type="domain" description="EF-hand" evidence="6">
    <location>
        <begin position="411"/>
        <end position="446"/>
    </location>
</feature>
<evidence type="ECO:0000256" key="1">
    <source>
        <dbReference type="ARBA" id="ARBA00004141"/>
    </source>
</evidence>
<keyword evidence="3 5" id="KW-1133">Transmembrane helix</keyword>
<dbReference type="WBParaSite" id="HDID_0000150001-mRNA-1">
    <property type="protein sequence ID" value="HDID_0000150001-mRNA-1"/>
    <property type="gene ID" value="HDID_0000150001"/>
</dbReference>
<feature type="transmembrane region" description="Helical" evidence="5">
    <location>
        <begin position="6"/>
        <end position="31"/>
    </location>
</feature>
<dbReference type="PANTHER" id="PTHR20875">
    <property type="entry name" value="EF-HAND CALCIUM-BINDING DOMAIN-CONTAINING PROTEIN 6-RELATED"/>
    <property type="match status" value="1"/>
</dbReference>
<protein>
    <submittedName>
        <fullName evidence="9">EF-hand domain-containing protein</fullName>
    </submittedName>
</protein>
<dbReference type="GO" id="GO:0005509">
    <property type="term" value="F:calcium ion binding"/>
    <property type="evidence" value="ECO:0007669"/>
    <property type="project" value="InterPro"/>
</dbReference>
<accession>A0A0R3SAT7</accession>
<organism evidence="9">
    <name type="scientific">Hymenolepis diminuta</name>
    <name type="common">Rat tapeworm</name>
    <dbReference type="NCBI Taxonomy" id="6216"/>
    <lineage>
        <taxon>Eukaryota</taxon>
        <taxon>Metazoa</taxon>
        <taxon>Spiralia</taxon>
        <taxon>Lophotrochozoa</taxon>
        <taxon>Platyhelminthes</taxon>
        <taxon>Cestoda</taxon>
        <taxon>Eucestoda</taxon>
        <taxon>Cyclophyllidea</taxon>
        <taxon>Hymenolepididae</taxon>
        <taxon>Hymenolepis</taxon>
    </lineage>
</organism>
<dbReference type="Pfam" id="PF00335">
    <property type="entry name" value="Tetraspanin"/>
    <property type="match status" value="1"/>
</dbReference>
<evidence type="ECO:0000256" key="3">
    <source>
        <dbReference type="ARBA" id="ARBA00022989"/>
    </source>
</evidence>
<dbReference type="InterPro" id="IPR018499">
    <property type="entry name" value="Tetraspanin/Peripherin"/>
</dbReference>
<dbReference type="SUPFAM" id="SSF47473">
    <property type="entry name" value="EF-hand"/>
    <property type="match status" value="2"/>
</dbReference>
<dbReference type="SUPFAM" id="SSF48652">
    <property type="entry name" value="Tetraspanin"/>
    <property type="match status" value="1"/>
</dbReference>
<evidence type="ECO:0000256" key="4">
    <source>
        <dbReference type="ARBA" id="ARBA00023136"/>
    </source>
</evidence>
<evidence type="ECO:0000313" key="8">
    <source>
        <dbReference type="Proteomes" id="UP000274504"/>
    </source>
</evidence>
<evidence type="ECO:0000259" key="6">
    <source>
        <dbReference type="PROSITE" id="PS50222"/>
    </source>
</evidence>
<dbReference type="PROSITE" id="PS50222">
    <property type="entry name" value="EF_HAND_2"/>
    <property type="match status" value="1"/>
</dbReference>
<dbReference type="Gene3D" id="1.10.238.10">
    <property type="entry name" value="EF-hand"/>
    <property type="match status" value="3"/>
</dbReference>
<dbReference type="InterPro" id="IPR002048">
    <property type="entry name" value="EF_hand_dom"/>
</dbReference>
<dbReference type="InterPro" id="IPR052603">
    <property type="entry name" value="EFCB6"/>
</dbReference>
<name>A0A0R3SAT7_HYMDI</name>
<evidence type="ECO:0000313" key="7">
    <source>
        <dbReference type="EMBL" id="VDL18962.1"/>
    </source>
</evidence>
<gene>
    <name evidence="7" type="ORF">HDID_LOCUS1501</name>
</gene>
<dbReference type="AlphaFoldDB" id="A0A0R3SAT7"/>
<comment type="subcellular location">
    <subcellularLocation>
        <location evidence="1">Membrane</location>
        <topology evidence="1">Multi-pass membrane protein</topology>
    </subcellularLocation>
</comment>
<dbReference type="STRING" id="6216.A0A0R3SAT7"/>
<dbReference type="Proteomes" id="UP000274504">
    <property type="component" value="Unassembled WGS sequence"/>
</dbReference>
<feature type="transmembrane region" description="Helical" evidence="5">
    <location>
        <begin position="43"/>
        <end position="70"/>
    </location>
</feature>
<evidence type="ECO:0000256" key="2">
    <source>
        <dbReference type="ARBA" id="ARBA00022692"/>
    </source>
</evidence>
<evidence type="ECO:0000256" key="5">
    <source>
        <dbReference type="SAM" id="Phobius"/>
    </source>
</evidence>
<dbReference type="InterPro" id="IPR008952">
    <property type="entry name" value="Tetraspanin_EC2_sf"/>
</dbReference>
<keyword evidence="2 5" id="KW-0812">Transmembrane</keyword>
<dbReference type="EMBL" id="UYSG01000280">
    <property type="protein sequence ID" value="VDL18962.1"/>
    <property type="molecule type" value="Genomic_DNA"/>
</dbReference>